<sequence>MQIDLQKKSTSFSSTRSANEHDTAGRTADIDFFVTALSAGNTSTTGPNQAQLANILTMASEQLDLSKKRMAKSMRALSTGKDEKAKGDYPLMISNALLTTQVLVKSCGSVIQCVEKISNLQ</sequence>
<gene>
    <name evidence="2" type="ORF">ATI14_2265</name>
</gene>
<evidence type="ECO:0008006" key="4">
    <source>
        <dbReference type="Google" id="ProtNLM"/>
    </source>
</evidence>
<protein>
    <recommendedName>
        <fullName evidence="4">Type III secretion system major needle protein (YscF/MxiH/PrgI family)</fullName>
    </recommendedName>
</protein>
<keyword evidence="3" id="KW-1185">Reference proteome</keyword>
<dbReference type="RefSeq" id="WP_016971231.1">
    <property type="nucleotide sequence ID" value="NZ_PHHD01000001.1"/>
</dbReference>
<evidence type="ECO:0000313" key="3">
    <source>
        <dbReference type="Proteomes" id="UP000232891"/>
    </source>
</evidence>
<evidence type="ECO:0000256" key="1">
    <source>
        <dbReference type="SAM" id="MobiDB-lite"/>
    </source>
</evidence>
<feature type="region of interest" description="Disordered" evidence="1">
    <location>
        <begin position="1"/>
        <end position="23"/>
    </location>
</feature>
<dbReference type="GeneID" id="71691524"/>
<accession>A0ABX4QF69</accession>
<name>A0ABX4QF69_PSETO</name>
<organism evidence="2 3">
    <name type="scientific">Pseudomonas tolaasii NCPPB 2192</name>
    <dbReference type="NCBI Taxonomy" id="564423"/>
    <lineage>
        <taxon>Bacteria</taxon>
        <taxon>Pseudomonadati</taxon>
        <taxon>Pseudomonadota</taxon>
        <taxon>Gammaproteobacteria</taxon>
        <taxon>Pseudomonadales</taxon>
        <taxon>Pseudomonadaceae</taxon>
        <taxon>Pseudomonas</taxon>
    </lineage>
</organism>
<dbReference type="Proteomes" id="UP000232891">
    <property type="component" value="Unassembled WGS sequence"/>
</dbReference>
<reference evidence="2 3" key="1">
    <citation type="submission" date="2017-11" db="EMBL/GenBank/DDBJ databases">
        <title>Genome sequencing of a diverse group of Pseudomonas species.</title>
        <authorList>
            <person name="Loper J."/>
        </authorList>
    </citation>
    <scope>NUCLEOTIDE SEQUENCE [LARGE SCALE GENOMIC DNA]</scope>
    <source>
        <strain evidence="2 3">NCPPB 2192</strain>
    </source>
</reference>
<dbReference type="EMBL" id="PHHD01000001">
    <property type="protein sequence ID" value="PKA75373.1"/>
    <property type="molecule type" value="Genomic_DNA"/>
</dbReference>
<comment type="caution">
    <text evidence="2">The sequence shown here is derived from an EMBL/GenBank/DDBJ whole genome shotgun (WGS) entry which is preliminary data.</text>
</comment>
<feature type="compositionally biased region" description="Polar residues" evidence="1">
    <location>
        <begin position="8"/>
        <end position="17"/>
    </location>
</feature>
<evidence type="ECO:0000313" key="2">
    <source>
        <dbReference type="EMBL" id="PKA75373.1"/>
    </source>
</evidence>
<proteinExistence type="predicted"/>